<name>A0A1W6N5R7_9PROT</name>
<dbReference type="EMBL" id="CP008743">
    <property type="protein sequence ID" value="ARN85161.1"/>
    <property type="molecule type" value="Genomic_DNA"/>
</dbReference>
<evidence type="ECO:0000313" key="2">
    <source>
        <dbReference type="Proteomes" id="UP000237351"/>
    </source>
</evidence>
<evidence type="ECO:0000313" key="1">
    <source>
        <dbReference type="EMBL" id="ARN85161.1"/>
    </source>
</evidence>
<protein>
    <submittedName>
        <fullName evidence="1">Uncharacterized protein</fullName>
    </submittedName>
</protein>
<proteinExistence type="predicted"/>
<organism evidence="1 2">
    <name type="scientific">Candidatus Nucleicultrix amoebiphila FS5</name>
    <dbReference type="NCBI Taxonomy" id="1414854"/>
    <lineage>
        <taxon>Bacteria</taxon>
        <taxon>Pseudomonadati</taxon>
        <taxon>Pseudomonadota</taxon>
        <taxon>Alphaproteobacteria</taxon>
        <taxon>Holosporales</taxon>
        <taxon>Candidatus Nucleicultricaceae</taxon>
        <taxon>Candidatus Nucleicultrix</taxon>
    </lineage>
</organism>
<dbReference type="Proteomes" id="UP000237351">
    <property type="component" value="Chromosome"/>
</dbReference>
<dbReference type="AlphaFoldDB" id="A0A1W6N5R7"/>
<accession>A0A1W6N5R7</accession>
<dbReference type="KEGG" id="naf:GQ61_07550"/>
<gene>
    <name evidence="1" type="ORF">GQ61_07550</name>
</gene>
<keyword evidence="2" id="KW-1185">Reference proteome</keyword>
<reference evidence="1 2" key="1">
    <citation type="submission" date="2014-06" db="EMBL/GenBank/DDBJ databases">
        <title>The genome of the endonuclear symbiont Nucleicultrix amoebiphila.</title>
        <authorList>
            <person name="Schulz F."/>
            <person name="Horn M."/>
        </authorList>
    </citation>
    <scope>NUCLEOTIDE SEQUENCE [LARGE SCALE GENOMIC DNA]</scope>
    <source>
        <strain evidence="1 2">FS5</strain>
    </source>
</reference>
<sequence>MSAGPGPFKKIFRVLKEFFPGERASKREDLREESPFEKRYHALSSLTVLSHPRRWGSERVITQEQ</sequence>